<organism evidence="1 3">
    <name type="scientific">Formosa algae</name>
    <dbReference type="NCBI Taxonomy" id="225843"/>
    <lineage>
        <taxon>Bacteria</taxon>
        <taxon>Pseudomonadati</taxon>
        <taxon>Bacteroidota</taxon>
        <taxon>Flavobacteriia</taxon>
        <taxon>Flavobacteriales</taxon>
        <taxon>Flavobacteriaceae</taxon>
        <taxon>Formosa</taxon>
    </lineage>
</organism>
<reference evidence="1" key="1">
    <citation type="submission" date="2021-03" db="EMBL/GenBank/DDBJ databases">
        <title>Genomic Encyclopedia of Type Strains, Phase IV (KMG-IV): sequencing the most valuable type-strain genomes for metagenomic binning, comparative biology and taxonomic classification.</title>
        <authorList>
            <person name="Goeker M."/>
        </authorList>
    </citation>
    <scope>NUCLEOTIDE SEQUENCE</scope>
    <source>
        <strain evidence="1">DSM 15523</strain>
        <strain evidence="2 4">DSM 16476</strain>
    </source>
</reference>
<gene>
    <name evidence="1" type="ORF">J2Z56_003069</name>
    <name evidence="2" type="ORF">J2Z57_002897</name>
</gene>
<dbReference type="Proteomes" id="UP001138672">
    <property type="component" value="Unassembled WGS sequence"/>
</dbReference>
<name>A0A9X0YPS8_9FLAO</name>
<comment type="caution">
    <text evidence="1">The sequence shown here is derived from an EMBL/GenBank/DDBJ whole genome shotgun (WGS) entry which is preliminary data.</text>
</comment>
<evidence type="ECO:0000313" key="3">
    <source>
        <dbReference type="Proteomes" id="UP001138672"/>
    </source>
</evidence>
<dbReference type="EMBL" id="JAGGJQ010000009">
    <property type="protein sequence ID" value="MBP1841137.1"/>
    <property type="molecule type" value="Genomic_DNA"/>
</dbReference>
<dbReference type="EMBL" id="JAUSUU010000009">
    <property type="protein sequence ID" value="MDQ0336443.1"/>
    <property type="molecule type" value="Genomic_DNA"/>
</dbReference>
<keyword evidence="4" id="KW-1185">Reference proteome</keyword>
<proteinExistence type="predicted"/>
<accession>A0A9X0YPS8</accession>
<evidence type="ECO:0000313" key="1">
    <source>
        <dbReference type="EMBL" id="MBP1841137.1"/>
    </source>
</evidence>
<protein>
    <submittedName>
        <fullName evidence="1">Uncharacterized protein</fullName>
    </submittedName>
</protein>
<sequence length="36" mass="4050">MKIANFALIPILKTRLQSGTVNIDMLNHISEDLPLE</sequence>
<dbReference type="AlphaFoldDB" id="A0A9X0YPS8"/>
<evidence type="ECO:0000313" key="4">
    <source>
        <dbReference type="Proteomes" id="UP001231587"/>
    </source>
</evidence>
<evidence type="ECO:0000313" key="2">
    <source>
        <dbReference type="EMBL" id="MDQ0336443.1"/>
    </source>
</evidence>
<dbReference type="Proteomes" id="UP001231587">
    <property type="component" value="Unassembled WGS sequence"/>
</dbReference>